<dbReference type="Gene3D" id="3.40.50.300">
    <property type="entry name" value="P-loop containing nucleotide triphosphate hydrolases"/>
    <property type="match status" value="1"/>
</dbReference>
<comment type="caution">
    <text evidence="12">The sequence shown here is derived from an EMBL/GenBank/DDBJ whole genome shotgun (WGS) entry which is preliminary data.</text>
</comment>
<dbReference type="GO" id="GO:0009423">
    <property type="term" value="P:chorismate biosynthetic process"/>
    <property type="evidence" value="ECO:0007669"/>
    <property type="project" value="UniProtKB-UniRule"/>
</dbReference>
<feature type="binding site" evidence="11">
    <location>
        <begin position="11"/>
        <end position="16"/>
    </location>
    <ligand>
        <name>ATP</name>
        <dbReference type="ChEBI" id="CHEBI:30616"/>
    </ligand>
</feature>
<organism evidence="12 13">
    <name type="scientific">Desulfobacter latus</name>
    <dbReference type="NCBI Taxonomy" id="2292"/>
    <lineage>
        <taxon>Bacteria</taxon>
        <taxon>Pseudomonadati</taxon>
        <taxon>Thermodesulfobacteriota</taxon>
        <taxon>Desulfobacteria</taxon>
        <taxon>Desulfobacterales</taxon>
        <taxon>Desulfobacteraceae</taxon>
        <taxon>Desulfobacter</taxon>
    </lineage>
</organism>
<evidence type="ECO:0000313" key="13">
    <source>
        <dbReference type="Proteomes" id="UP000553343"/>
    </source>
</evidence>
<dbReference type="GO" id="GO:0005524">
    <property type="term" value="F:ATP binding"/>
    <property type="evidence" value="ECO:0007669"/>
    <property type="project" value="UniProtKB-UniRule"/>
</dbReference>
<dbReference type="GO" id="GO:0008652">
    <property type="term" value="P:amino acid biosynthetic process"/>
    <property type="evidence" value="ECO:0007669"/>
    <property type="project" value="UniProtKB-KW"/>
</dbReference>
<comment type="pathway">
    <text evidence="1 11">Metabolic intermediate biosynthesis; chorismate biosynthesis; chorismate from D-erythrose 4-phosphate and phosphoenolpyruvate: step 5/7.</text>
</comment>
<evidence type="ECO:0000256" key="3">
    <source>
        <dbReference type="ARBA" id="ARBA00022490"/>
    </source>
</evidence>
<comment type="function">
    <text evidence="11">Catalyzes the specific phosphorylation of the 3-hydroxyl group of shikimic acid using ATP as a cosubstrate.</text>
</comment>
<keyword evidence="5 11" id="KW-0808">Transferase</keyword>
<keyword evidence="8 11" id="KW-0067">ATP-binding</keyword>
<accession>A0A850TAC4</accession>
<dbReference type="HAMAP" id="MF_00109">
    <property type="entry name" value="Shikimate_kinase"/>
    <property type="match status" value="1"/>
</dbReference>
<gene>
    <name evidence="11" type="primary">aroK</name>
    <name evidence="12" type="ORF">HXW94_04875</name>
</gene>
<evidence type="ECO:0000256" key="6">
    <source>
        <dbReference type="ARBA" id="ARBA00022741"/>
    </source>
</evidence>
<dbReference type="PANTHER" id="PTHR21087">
    <property type="entry name" value="SHIKIMATE KINASE"/>
    <property type="match status" value="1"/>
</dbReference>
<evidence type="ECO:0000256" key="7">
    <source>
        <dbReference type="ARBA" id="ARBA00022777"/>
    </source>
</evidence>
<feature type="binding site" evidence="11">
    <location>
        <position position="15"/>
    </location>
    <ligand>
        <name>Mg(2+)</name>
        <dbReference type="ChEBI" id="CHEBI:18420"/>
    </ligand>
</feature>
<keyword evidence="13" id="KW-1185">Reference proteome</keyword>
<dbReference type="CDD" id="cd00464">
    <property type="entry name" value="SK"/>
    <property type="match status" value="1"/>
</dbReference>
<comment type="subcellular location">
    <subcellularLocation>
        <location evidence="11">Cytoplasm</location>
    </subcellularLocation>
</comment>
<evidence type="ECO:0000256" key="2">
    <source>
        <dbReference type="ARBA" id="ARBA00012154"/>
    </source>
</evidence>
<comment type="subunit">
    <text evidence="11">Monomer.</text>
</comment>
<comment type="caution">
    <text evidence="11">Lacks conserved residue(s) required for the propagation of feature annotation.</text>
</comment>
<dbReference type="GO" id="GO:0009073">
    <property type="term" value="P:aromatic amino acid family biosynthetic process"/>
    <property type="evidence" value="ECO:0007669"/>
    <property type="project" value="UniProtKB-KW"/>
</dbReference>
<dbReference type="PRINTS" id="PR01100">
    <property type="entry name" value="SHIKIMTKNASE"/>
</dbReference>
<comment type="cofactor">
    <cofactor evidence="11">
        <name>Mg(2+)</name>
        <dbReference type="ChEBI" id="CHEBI:18420"/>
    </cofactor>
    <text evidence="11">Binds 1 Mg(2+) ion per subunit.</text>
</comment>
<feature type="binding site" evidence="11">
    <location>
        <position position="79"/>
    </location>
    <ligand>
        <name>substrate</name>
    </ligand>
</feature>
<dbReference type="RefSeq" id="WP_178365779.1">
    <property type="nucleotide sequence ID" value="NZ_JACADJ010000010.1"/>
</dbReference>
<dbReference type="EC" id="2.7.1.71" evidence="2 11"/>
<dbReference type="InterPro" id="IPR031322">
    <property type="entry name" value="Shikimate/glucono_kinase"/>
</dbReference>
<dbReference type="InterPro" id="IPR027417">
    <property type="entry name" value="P-loop_NTPase"/>
</dbReference>
<dbReference type="PROSITE" id="PS01128">
    <property type="entry name" value="SHIKIMATE_KINASE"/>
    <property type="match status" value="1"/>
</dbReference>
<keyword evidence="3 11" id="KW-0963">Cytoplasm</keyword>
<dbReference type="GO" id="GO:0000287">
    <property type="term" value="F:magnesium ion binding"/>
    <property type="evidence" value="ECO:0007669"/>
    <property type="project" value="UniProtKB-UniRule"/>
</dbReference>
<dbReference type="AlphaFoldDB" id="A0A850TAC4"/>
<dbReference type="PANTHER" id="PTHR21087:SF21">
    <property type="entry name" value="SHIKIMATE KINASE 2"/>
    <property type="match status" value="1"/>
</dbReference>
<evidence type="ECO:0000256" key="4">
    <source>
        <dbReference type="ARBA" id="ARBA00022605"/>
    </source>
</evidence>
<reference evidence="12 13" key="1">
    <citation type="submission" date="2020-06" db="EMBL/GenBank/DDBJ databases">
        <title>High-quality draft genome of sulfate reducer Desulfobacter latus type strain AcrS2 isolated from marine sediment.</title>
        <authorList>
            <person name="Hoppe M."/>
            <person name="Larsen C.K."/>
            <person name="Marshall I.P.G."/>
            <person name="Schramm A."/>
            <person name="Marietou A.G."/>
        </authorList>
    </citation>
    <scope>NUCLEOTIDE SEQUENCE [LARGE SCALE GENOMIC DNA]</scope>
    <source>
        <strain evidence="12 13">AcRS2</strain>
    </source>
</reference>
<keyword evidence="6 11" id="KW-0547">Nucleotide-binding</keyword>
<dbReference type="EMBL" id="JACADJ010000010">
    <property type="protein sequence ID" value="NWH04326.1"/>
    <property type="molecule type" value="Genomic_DNA"/>
</dbReference>
<feature type="binding site" evidence="11">
    <location>
        <position position="57"/>
    </location>
    <ligand>
        <name>substrate</name>
    </ligand>
</feature>
<evidence type="ECO:0000313" key="12">
    <source>
        <dbReference type="EMBL" id="NWH04326.1"/>
    </source>
</evidence>
<dbReference type="UniPathway" id="UPA00053">
    <property type="reaction ID" value="UER00088"/>
</dbReference>
<evidence type="ECO:0000256" key="1">
    <source>
        <dbReference type="ARBA" id="ARBA00004842"/>
    </source>
</evidence>
<protein>
    <recommendedName>
        <fullName evidence="2 11">Shikimate kinase</fullName>
        <shortName evidence="11">SK</shortName>
        <ecNumber evidence="2 11">2.7.1.71</ecNumber>
    </recommendedName>
</protein>
<evidence type="ECO:0000256" key="9">
    <source>
        <dbReference type="ARBA" id="ARBA00023141"/>
    </source>
</evidence>
<dbReference type="SUPFAM" id="SSF52540">
    <property type="entry name" value="P-loop containing nucleoside triphosphate hydrolases"/>
    <property type="match status" value="1"/>
</dbReference>
<name>A0A850TAC4_9BACT</name>
<dbReference type="GO" id="GO:0005829">
    <property type="term" value="C:cytosol"/>
    <property type="evidence" value="ECO:0007669"/>
    <property type="project" value="TreeGrafter"/>
</dbReference>
<comment type="similarity">
    <text evidence="11">Belongs to the shikimate kinase family.</text>
</comment>
<feature type="binding site" evidence="11">
    <location>
        <position position="33"/>
    </location>
    <ligand>
        <name>substrate</name>
    </ligand>
</feature>
<sequence>MGPIFLIGYRCTGKTSTGKYLADLLKKRFLDTDLVLESTYGTTIAQMVARYGWSYFRAKETETLMRLDLSDAPVIATGGGIILAEQNRTFLTKNGVVVYLYATASVLTDRIRKDENSTEQRPDLTCDGLALETEKMLEIRTPLYHSLACISINTEEYTPKAAAHQIKDELYPGSPIEIS</sequence>
<proteinExistence type="inferred from homology"/>
<dbReference type="Pfam" id="PF01202">
    <property type="entry name" value="SKI"/>
    <property type="match status" value="1"/>
</dbReference>
<keyword evidence="9 11" id="KW-0057">Aromatic amino acid biosynthesis</keyword>
<evidence type="ECO:0000256" key="8">
    <source>
        <dbReference type="ARBA" id="ARBA00022840"/>
    </source>
</evidence>
<dbReference type="Proteomes" id="UP000553343">
    <property type="component" value="Unassembled WGS sequence"/>
</dbReference>
<keyword evidence="11" id="KW-0460">Magnesium</keyword>
<feature type="binding site" evidence="11">
    <location>
        <position position="121"/>
    </location>
    <ligand>
        <name>ATP</name>
        <dbReference type="ChEBI" id="CHEBI:30616"/>
    </ligand>
</feature>
<evidence type="ECO:0000256" key="11">
    <source>
        <dbReference type="HAMAP-Rule" id="MF_00109"/>
    </source>
</evidence>
<dbReference type="InterPro" id="IPR023000">
    <property type="entry name" value="Shikimate_kinase_CS"/>
</dbReference>
<feature type="binding site" evidence="11">
    <location>
        <position position="140"/>
    </location>
    <ligand>
        <name>substrate</name>
    </ligand>
</feature>
<evidence type="ECO:0000256" key="10">
    <source>
        <dbReference type="ARBA" id="ARBA00048567"/>
    </source>
</evidence>
<dbReference type="InterPro" id="IPR000623">
    <property type="entry name" value="Shikimate_kinase/TSH1"/>
</dbReference>
<keyword evidence="7 11" id="KW-0418">Kinase</keyword>
<keyword evidence="4 11" id="KW-0028">Amino-acid biosynthesis</keyword>
<dbReference type="GO" id="GO:0004765">
    <property type="term" value="F:shikimate kinase activity"/>
    <property type="evidence" value="ECO:0007669"/>
    <property type="project" value="UniProtKB-UniRule"/>
</dbReference>
<comment type="catalytic activity">
    <reaction evidence="10 11">
        <text>shikimate + ATP = 3-phosphoshikimate + ADP + H(+)</text>
        <dbReference type="Rhea" id="RHEA:13121"/>
        <dbReference type="ChEBI" id="CHEBI:15378"/>
        <dbReference type="ChEBI" id="CHEBI:30616"/>
        <dbReference type="ChEBI" id="CHEBI:36208"/>
        <dbReference type="ChEBI" id="CHEBI:145989"/>
        <dbReference type="ChEBI" id="CHEBI:456216"/>
        <dbReference type="EC" id="2.7.1.71"/>
    </reaction>
</comment>
<evidence type="ECO:0000256" key="5">
    <source>
        <dbReference type="ARBA" id="ARBA00022679"/>
    </source>
</evidence>
<keyword evidence="11" id="KW-0479">Metal-binding</keyword>